<evidence type="ECO:0000256" key="1">
    <source>
        <dbReference type="ARBA" id="ARBA00022729"/>
    </source>
</evidence>
<protein>
    <submittedName>
        <fullName evidence="2">T9SS C-terminal target domain-containing protein</fullName>
    </submittedName>
</protein>
<sequence length="750" mass="82690">MSTQNAASQGANFSNTWIGESTEMYIKYTENITFENVKTDRSSDSSIISFASLSGTTSINGYIDGRAKVYETDNLVFLPTGNNISSPVKLTNVTISNEPVMALYNEFSPEDTDSYDTDILMVSDNEHWAINSNNSANITVKWTEESGYGSISQALSLDLEDVTIVAWNGEKWIVLPSSVDIGSTLNEGSITTDGIVDFSSYNLFTLAFKNGCMQVVNATGEVIYDGLWDSSPDELTTVIINSALTVTPETSFVANNLILNSDITITDGAYIDVLKDVTGEGTIFLTSESSFVQRASSAAAPQIELTKETRPLRKWDYAYWGTPIQENFIDQISNAKSQSSQVIAFDVAYKYVSQDGDGGSWQNLDQIIPGKGFITRIKNQAPFIDDEYNEVIEFPIIGTANNGTIQVELGSATTGARSYNLLANPYPSAIDAGEFLRSNLNLGGAIYLWTANEYNSAGAVADYAVWNLAGSVTTLPEGTSQVPTGYISSGQGFMVKGLTSEGVAMFTNCMRVTGNNNNYFRTNEDEKDRYWLNLTNTEGIFSQILINYTEEATYDYDRLYDANRNSTSTSQLYSFIEDSKYAINSRPEFDANDEVPLGVSRTANDGNMYTITLQSPEGIFATSDVTIYLHDMYLDEYHNLNLSDYNFTAVGLQNNDRFEVVYQSSLLGENDLIKNRDITMNINNSQFNVNASVNVNSIIIYDITGRMVQEYDVKNNITYNAPFNHSQGIYIAKAVLTDGSTVTQKLINGI</sequence>
<reference evidence="2 3" key="1">
    <citation type="submission" date="2018-07" db="EMBL/GenBank/DDBJ databases">
        <title>Complete genome sequence of Flavobacterium arcticum type strain SM1502T.</title>
        <authorList>
            <person name="Li Y."/>
            <person name="Li D.-D."/>
        </authorList>
    </citation>
    <scope>NUCLEOTIDE SEQUENCE [LARGE SCALE GENOMIC DNA]</scope>
    <source>
        <strain evidence="2 3">SM1502</strain>
    </source>
</reference>
<dbReference type="OrthoDB" id="1652165at2"/>
<dbReference type="EMBL" id="CP031188">
    <property type="protein sequence ID" value="AXG73854.1"/>
    <property type="molecule type" value="Genomic_DNA"/>
</dbReference>
<accession>A0A345HB94</accession>
<dbReference type="KEGG" id="fat:DVK85_06215"/>
<gene>
    <name evidence="2" type="ORF">DVK85_06215</name>
</gene>
<name>A0A345HB94_9FLAO</name>
<organism evidence="2 3">
    <name type="scientific">Flavobacterium arcticum</name>
    <dbReference type="NCBI Taxonomy" id="1784713"/>
    <lineage>
        <taxon>Bacteria</taxon>
        <taxon>Pseudomonadati</taxon>
        <taxon>Bacteroidota</taxon>
        <taxon>Flavobacteriia</taxon>
        <taxon>Flavobacteriales</taxon>
        <taxon>Flavobacteriaceae</taxon>
        <taxon>Flavobacterium</taxon>
    </lineage>
</organism>
<evidence type="ECO:0000313" key="2">
    <source>
        <dbReference type="EMBL" id="AXG73854.1"/>
    </source>
</evidence>
<dbReference type="RefSeq" id="WP_114677613.1">
    <property type="nucleotide sequence ID" value="NZ_CP031188.1"/>
</dbReference>
<dbReference type="AlphaFoldDB" id="A0A345HB94"/>
<keyword evidence="1" id="KW-0732">Signal</keyword>
<proteinExistence type="predicted"/>
<dbReference type="InterPro" id="IPR026444">
    <property type="entry name" value="Secre_tail"/>
</dbReference>
<dbReference type="NCBIfam" id="TIGR04183">
    <property type="entry name" value="Por_Secre_tail"/>
    <property type="match status" value="1"/>
</dbReference>
<evidence type="ECO:0000313" key="3">
    <source>
        <dbReference type="Proteomes" id="UP000253951"/>
    </source>
</evidence>
<dbReference type="Proteomes" id="UP000253951">
    <property type="component" value="Chromosome"/>
</dbReference>
<keyword evidence="3" id="KW-1185">Reference proteome</keyword>